<evidence type="ECO:0000256" key="7">
    <source>
        <dbReference type="ARBA" id="ARBA00022958"/>
    </source>
</evidence>
<dbReference type="PANTHER" id="PTHR31462">
    <property type="entry name" value="ENDOSOMAL/LYSOSOMAL POTASSIUM CHANNEL TMEM175"/>
    <property type="match status" value="1"/>
</dbReference>
<evidence type="ECO:0000256" key="6">
    <source>
        <dbReference type="ARBA" id="ARBA00022826"/>
    </source>
</evidence>
<evidence type="ECO:0000256" key="1">
    <source>
        <dbReference type="ARBA" id="ARBA00004141"/>
    </source>
</evidence>
<evidence type="ECO:0000256" key="12">
    <source>
        <dbReference type="ARBA" id="ARBA00034430"/>
    </source>
</evidence>
<dbReference type="EMBL" id="AWVM01000066">
    <property type="protein sequence ID" value="ERK49974.1"/>
    <property type="molecule type" value="Genomic_DNA"/>
</dbReference>
<dbReference type="Pfam" id="PF06736">
    <property type="entry name" value="TMEM175"/>
    <property type="match status" value="1"/>
</dbReference>
<organism evidence="14 15">
    <name type="scientific">Leptotrichia wadei (strain F0279)</name>
    <dbReference type="NCBI Taxonomy" id="888055"/>
    <lineage>
        <taxon>Bacteria</taxon>
        <taxon>Fusobacteriati</taxon>
        <taxon>Fusobacteriota</taxon>
        <taxon>Fusobacteriia</taxon>
        <taxon>Fusobacteriales</taxon>
        <taxon>Leptotrichiaceae</taxon>
        <taxon>Leptotrichia</taxon>
    </lineage>
</organism>
<evidence type="ECO:0008006" key="16">
    <source>
        <dbReference type="Google" id="ProtNLM"/>
    </source>
</evidence>
<comment type="similarity">
    <text evidence="2">Belongs to the TMEM175 family.</text>
</comment>
<evidence type="ECO:0000313" key="14">
    <source>
        <dbReference type="EMBL" id="ERK49974.1"/>
    </source>
</evidence>
<evidence type="ECO:0000256" key="11">
    <source>
        <dbReference type="ARBA" id="ARBA00023303"/>
    </source>
</evidence>
<keyword evidence="7" id="KW-0630">Potassium</keyword>
<dbReference type="PATRIC" id="fig|888055.3.peg.1193"/>
<comment type="catalytic activity">
    <reaction evidence="12">
        <text>K(+)(in) = K(+)(out)</text>
        <dbReference type="Rhea" id="RHEA:29463"/>
        <dbReference type="ChEBI" id="CHEBI:29103"/>
    </reaction>
</comment>
<feature type="transmembrane region" description="Helical" evidence="13">
    <location>
        <begin position="16"/>
        <end position="33"/>
    </location>
</feature>
<dbReference type="HOGENOM" id="CLU_090238_1_1_0"/>
<feature type="transmembrane region" description="Helical" evidence="13">
    <location>
        <begin position="85"/>
        <end position="105"/>
    </location>
</feature>
<keyword evidence="5 13" id="KW-0812">Transmembrane</keyword>
<evidence type="ECO:0000256" key="13">
    <source>
        <dbReference type="SAM" id="Phobius"/>
    </source>
</evidence>
<evidence type="ECO:0000313" key="15">
    <source>
        <dbReference type="Proteomes" id="UP000016626"/>
    </source>
</evidence>
<feature type="transmembrane region" description="Helical" evidence="13">
    <location>
        <begin position="53"/>
        <end position="73"/>
    </location>
</feature>
<evidence type="ECO:0000256" key="2">
    <source>
        <dbReference type="ARBA" id="ARBA00006920"/>
    </source>
</evidence>
<evidence type="ECO:0000256" key="8">
    <source>
        <dbReference type="ARBA" id="ARBA00022989"/>
    </source>
</evidence>
<evidence type="ECO:0000256" key="3">
    <source>
        <dbReference type="ARBA" id="ARBA00022448"/>
    </source>
</evidence>
<dbReference type="GO" id="GO:0016020">
    <property type="term" value="C:membrane"/>
    <property type="evidence" value="ECO:0007669"/>
    <property type="project" value="UniProtKB-SubCell"/>
</dbReference>
<name>U2Q1V5_LEPWF</name>
<dbReference type="eggNOG" id="COG3548">
    <property type="taxonomic scope" value="Bacteria"/>
</dbReference>
<proteinExistence type="inferred from homology"/>
<dbReference type="AlphaFoldDB" id="U2Q1V5"/>
<keyword evidence="10 13" id="KW-0472">Membrane</keyword>
<dbReference type="Proteomes" id="UP000016626">
    <property type="component" value="Unassembled WGS sequence"/>
</dbReference>
<dbReference type="InterPro" id="IPR010617">
    <property type="entry name" value="TMEM175-like"/>
</dbReference>
<dbReference type="GO" id="GO:0005267">
    <property type="term" value="F:potassium channel activity"/>
    <property type="evidence" value="ECO:0007669"/>
    <property type="project" value="UniProtKB-KW"/>
</dbReference>
<accession>U2Q1V5</accession>
<feature type="transmembrane region" description="Helical" evidence="13">
    <location>
        <begin position="117"/>
        <end position="137"/>
    </location>
</feature>
<keyword evidence="4" id="KW-0633">Potassium transport</keyword>
<comment type="subcellular location">
    <subcellularLocation>
        <location evidence="1">Membrane</location>
        <topology evidence="1">Multi-pass membrane protein</topology>
    </subcellularLocation>
</comment>
<keyword evidence="6" id="KW-0631">Potassium channel</keyword>
<reference evidence="14 15" key="1">
    <citation type="submission" date="2013-06" db="EMBL/GenBank/DDBJ databases">
        <authorList>
            <person name="Weinstock G."/>
            <person name="Sodergren E."/>
            <person name="Lobos E.A."/>
            <person name="Fulton L."/>
            <person name="Fulton R."/>
            <person name="Courtney L."/>
            <person name="Fronick C."/>
            <person name="O'Laughlin M."/>
            <person name="Godfrey J."/>
            <person name="Wilson R.M."/>
            <person name="Miner T."/>
            <person name="Farmer C."/>
            <person name="Delehaunty K."/>
            <person name="Cordes M."/>
            <person name="Minx P."/>
            <person name="Tomlinson C."/>
            <person name="Chen J."/>
            <person name="Wollam A."/>
            <person name="Pepin K.H."/>
            <person name="Bhonagiri V."/>
            <person name="Zhang X."/>
            <person name="Warren W."/>
            <person name="Mitreva M."/>
            <person name="Mardis E.R."/>
            <person name="Wilson R.K."/>
        </authorList>
    </citation>
    <scope>NUCLEOTIDE SEQUENCE [LARGE SCALE GENOMIC DNA]</scope>
    <source>
        <strain evidence="14 15">F0279</strain>
    </source>
</reference>
<protein>
    <recommendedName>
        <fullName evidence="16">Integral membrane protein</fullName>
    </recommendedName>
</protein>
<keyword evidence="8 13" id="KW-1133">Transmembrane helix</keyword>
<sequence>MDSNARRRSKMKKERLVAFFDAIIAIVMTVLVLELPKIHGTTLSAIWENRVHYFAYITTFTLFAVFWDTHHTIFDKVEKVTIKIVRIQIFLLFLNTLFPYITSWVSENPHSYMVECVYIFFLLGANIVYSWLCDELMKADSKNIKLKNTITNLRRHKITTILLSSSLIIGLFNPMFMLIIGFISLSIWYIPMPKIRKNK</sequence>
<dbReference type="PANTHER" id="PTHR31462:SF5">
    <property type="entry name" value="ENDOSOMAL_LYSOSOMAL PROTON CHANNEL TMEM175"/>
    <property type="match status" value="1"/>
</dbReference>
<evidence type="ECO:0000256" key="10">
    <source>
        <dbReference type="ARBA" id="ARBA00023136"/>
    </source>
</evidence>
<keyword evidence="3" id="KW-0813">Transport</keyword>
<keyword evidence="9" id="KW-0406">Ion transport</keyword>
<gene>
    <name evidence="14" type="ORF">HMPREF9015_01238</name>
</gene>
<feature type="transmembrane region" description="Helical" evidence="13">
    <location>
        <begin position="158"/>
        <end position="190"/>
    </location>
</feature>
<keyword evidence="11" id="KW-0407">Ion channel</keyword>
<evidence type="ECO:0000256" key="4">
    <source>
        <dbReference type="ARBA" id="ARBA00022538"/>
    </source>
</evidence>
<evidence type="ECO:0000256" key="9">
    <source>
        <dbReference type="ARBA" id="ARBA00023065"/>
    </source>
</evidence>
<evidence type="ECO:0000256" key="5">
    <source>
        <dbReference type="ARBA" id="ARBA00022692"/>
    </source>
</evidence>
<dbReference type="GO" id="GO:0015252">
    <property type="term" value="F:proton channel activity"/>
    <property type="evidence" value="ECO:0007669"/>
    <property type="project" value="InterPro"/>
</dbReference>
<comment type="caution">
    <text evidence="14">The sequence shown here is derived from an EMBL/GenBank/DDBJ whole genome shotgun (WGS) entry which is preliminary data.</text>
</comment>